<organism evidence="1">
    <name type="scientific">viral metagenome</name>
    <dbReference type="NCBI Taxonomy" id="1070528"/>
    <lineage>
        <taxon>unclassified sequences</taxon>
        <taxon>metagenomes</taxon>
        <taxon>organismal metagenomes</taxon>
    </lineage>
</organism>
<dbReference type="AlphaFoldDB" id="A0A6H1ZIV6"/>
<sequence length="386" mass="43876">MRVLKDWLMSYLEYTREQEAPEMFHFWSGVSAIASTIGRNVWVDRGFYTLYPNHYIVILAGSGVARKSVAVGITRNILMKAGTSYISDDRITNAGLIEDLATRSKEVGKAEILVWADELKSFLSKEETHRGILTTLTTLYGCPNIYQNKLIMRGREVILFPCINTLMATTPTDLVELIPDAATGAGFTPRLHIVYQKTRRHKKADPTYSRELEDMLVLDLRHIKTICGQMKMSPEGNQWWLNYYDKLPDEAPSEELDGFYARKGDYMLKLAIVISLARKDELILGVEEMKIADGFLTALEGKLKLVYIKFGQTPSTAHFDRIVSQIRKRGGTATKSDLLHDNWARLNSTELEAVMRSLEEAMLITTDIKGRTTTYKEVRRKYNGKG</sequence>
<dbReference type="EMBL" id="MT144690">
    <property type="protein sequence ID" value="QJH97528.1"/>
    <property type="molecule type" value="Genomic_DNA"/>
</dbReference>
<evidence type="ECO:0000313" key="1">
    <source>
        <dbReference type="EMBL" id="QJA47361.1"/>
    </source>
</evidence>
<evidence type="ECO:0000313" key="2">
    <source>
        <dbReference type="EMBL" id="QJH97528.1"/>
    </source>
</evidence>
<accession>A0A6H1ZIV6</accession>
<dbReference type="EMBL" id="MT144040">
    <property type="protein sequence ID" value="QJA47361.1"/>
    <property type="molecule type" value="Genomic_DNA"/>
</dbReference>
<reference evidence="1" key="1">
    <citation type="submission" date="2020-03" db="EMBL/GenBank/DDBJ databases">
        <title>The deep terrestrial virosphere.</title>
        <authorList>
            <person name="Holmfeldt K."/>
            <person name="Nilsson E."/>
            <person name="Simone D."/>
            <person name="Lopez-Fernandez M."/>
            <person name="Wu X."/>
            <person name="de Brujin I."/>
            <person name="Lundin D."/>
            <person name="Andersson A."/>
            <person name="Bertilsson S."/>
            <person name="Dopson M."/>
        </authorList>
    </citation>
    <scope>NUCLEOTIDE SEQUENCE</scope>
    <source>
        <strain evidence="1">TM448A00660</strain>
        <strain evidence="2">TM448B01027</strain>
    </source>
</reference>
<proteinExistence type="predicted"/>
<name>A0A6H1ZIV6_9ZZZZ</name>
<protein>
    <submittedName>
        <fullName evidence="1">Uncharacterized protein</fullName>
    </submittedName>
</protein>
<gene>
    <name evidence="1" type="ORF">TM448A00660_0017</name>
    <name evidence="2" type="ORF">TM448B01027_0009</name>
</gene>